<keyword evidence="4" id="KW-1185">Reference proteome</keyword>
<evidence type="ECO:0000256" key="1">
    <source>
        <dbReference type="SAM" id="MobiDB-lite"/>
    </source>
</evidence>
<gene>
    <name evidence="3" type="ORF">ECRASSUSDP1_LOCUS26154</name>
</gene>
<organism evidence="3 4">
    <name type="scientific">Euplotes crassus</name>
    <dbReference type="NCBI Taxonomy" id="5936"/>
    <lineage>
        <taxon>Eukaryota</taxon>
        <taxon>Sar</taxon>
        <taxon>Alveolata</taxon>
        <taxon>Ciliophora</taxon>
        <taxon>Intramacronucleata</taxon>
        <taxon>Spirotrichea</taxon>
        <taxon>Hypotrichia</taxon>
        <taxon>Euplotida</taxon>
        <taxon>Euplotidae</taxon>
        <taxon>Moneuplotes</taxon>
    </lineage>
</organism>
<accession>A0AAD2D9K9</accession>
<dbReference type="PANTHER" id="PTHR31569">
    <property type="entry name" value="SWIM-TYPE DOMAIN-CONTAINING PROTEIN"/>
    <property type="match status" value="1"/>
</dbReference>
<proteinExistence type="predicted"/>
<feature type="domain" description="MULE transposase" evidence="2">
    <location>
        <begin position="474"/>
        <end position="567"/>
    </location>
</feature>
<comment type="caution">
    <text evidence="3">The sequence shown here is derived from an EMBL/GenBank/DDBJ whole genome shotgun (WGS) entry which is preliminary data.</text>
</comment>
<dbReference type="InterPro" id="IPR018289">
    <property type="entry name" value="MULE_transposase_dom"/>
</dbReference>
<evidence type="ECO:0000259" key="2">
    <source>
        <dbReference type="Pfam" id="PF10551"/>
    </source>
</evidence>
<evidence type="ECO:0000313" key="3">
    <source>
        <dbReference type="EMBL" id="CAI2384620.1"/>
    </source>
</evidence>
<dbReference type="Proteomes" id="UP001295684">
    <property type="component" value="Unassembled WGS sequence"/>
</dbReference>
<evidence type="ECO:0000313" key="4">
    <source>
        <dbReference type="Proteomes" id="UP001295684"/>
    </source>
</evidence>
<dbReference type="EMBL" id="CAMPGE010026955">
    <property type="protein sequence ID" value="CAI2384620.1"/>
    <property type="molecule type" value="Genomic_DNA"/>
</dbReference>
<dbReference type="PANTHER" id="PTHR31569:SF4">
    <property type="entry name" value="SWIM-TYPE DOMAIN-CONTAINING PROTEIN"/>
    <property type="match status" value="1"/>
</dbReference>
<dbReference type="SUPFAM" id="SSF54277">
    <property type="entry name" value="CAD &amp; PB1 domains"/>
    <property type="match status" value="1"/>
</dbReference>
<dbReference type="AlphaFoldDB" id="A0AAD2D9K9"/>
<reference evidence="3" key="1">
    <citation type="submission" date="2023-07" db="EMBL/GenBank/DDBJ databases">
        <authorList>
            <consortium name="AG Swart"/>
            <person name="Singh M."/>
            <person name="Singh A."/>
            <person name="Seah K."/>
            <person name="Emmerich C."/>
        </authorList>
    </citation>
    <scope>NUCLEOTIDE SEQUENCE</scope>
    <source>
        <strain evidence="3">DP1</strain>
    </source>
</reference>
<feature type="region of interest" description="Disordered" evidence="1">
    <location>
        <begin position="24"/>
        <end position="60"/>
    </location>
</feature>
<dbReference type="Pfam" id="PF10551">
    <property type="entry name" value="MULE"/>
    <property type="match status" value="1"/>
</dbReference>
<dbReference type="InterPro" id="IPR052579">
    <property type="entry name" value="Zinc_finger_SWIM"/>
</dbReference>
<protein>
    <recommendedName>
        <fullName evidence="2">MULE transposase domain-containing protein</fullName>
    </recommendedName>
</protein>
<name>A0AAD2D9K9_EUPCR</name>
<feature type="compositionally biased region" description="Basic and acidic residues" evidence="1">
    <location>
        <begin position="31"/>
        <end position="60"/>
    </location>
</feature>
<sequence>MKIIYNFDGSNDPDVEEKLLQHLLQKKQKNTHLESPEKESLPEKDNPPDKSICKKTENEDPEIACKKTEQTCKQKSPEKDIFNSNIFQSPKEKDNAQIVEDLISSTRKLESFKACQGQTQTHIYKSLSSRSEQDAISIILCYRAQRKTIPFIPSNYEDLRSYILQNIRSRKGIPVHQSDFNIYFFDYETERCYIESDNDLEGAYRLASQATPKNLKICIDIERDINKEDKQHSVQQEESDLESDSDGHGLVRELFELIDFELDRSVIIREGNVYTKYDAFRTRAHDQTNSVYTCVDFSNYRCTGKWETKPLMFNGEYGRSFIPHSLPPEKHTNSSKDDIIKKYNESLLTGLDQHDISLERREIKTLIRQIIDEDPSLTVNQVIAKLKIVFTHTKLLPRQSIVSMVTQSRNKRCAQFSLDDGVDISRLKTLRGSAFGRGSGVALVDGKPKHFLYFYSDFQLKIAKEVKDDPNLHLFIDGTFKCCPCVWSQLLNICVFHRGKNLYFPIAHVLMQSETYEGYKTVLNWFNSEIGLQPRFITTDFELSLITASKEVYPNADIVPCFFHFTKALWMNAAKHGLKKRNVLSQTKQLMFSLKALAFRPPEKVYRRFELIRDNYSQKSNSFKSFLEYFEHTWMDRTFKIKDWNYYEKLSNFEELALTNNGLESFHQMIRSQLRRTKPALSGFVDVLGRVELMKKTDYEEDKIKGDPQYNRCWPSSVIFKELYTKACQDKPKEDGTKEDLKLEDEKITQDYQSENPKDRNSIKKLEREVLFLFEEFDSANTAMWTDSRIRRENQISYEIQQECKTSKANKTQGLLKEPDLREVCIENDRPRLIKEMEKATKAKYSDTYLEKDMVPGLIEEFDDEEEARKLLKGELIANYWPLFEQPRQYRNKSNDNSK</sequence>